<feature type="compositionally biased region" description="Basic and acidic residues" evidence="1">
    <location>
        <begin position="34"/>
        <end position="60"/>
    </location>
</feature>
<evidence type="ECO:0000313" key="3">
    <source>
        <dbReference type="Proteomes" id="UP001302349"/>
    </source>
</evidence>
<sequence>MSSGWQAGLTNRNEGHTIGGGVYRRGNPPTPETSVDKDHLRQRLRRATEGYKEKSRRDGTAVKPWNHANVLRVP</sequence>
<evidence type="ECO:0000313" key="2">
    <source>
        <dbReference type="EMBL" id="WOK06564.1"/>
    </source>
</evidence>
<reference evidence="2 3" key="1">
    <citation type="journal article" date="2023" name="Microbiol. Resour. Announc.">
        <title>Complete Genome Sequence of Imperialibacter roseus strain P4T.</title>
        <authorList>
            <person name="Tizabi D.R."/>
            <person name="Bachvaroff T."/>
            <person name="Hill R.T."/>
        </authorList>
    </citation>
    <scope>NUCLEOTIDE SEQUENCE [LARGE SCALE GENOMIC DNA]</scope>
    <source>
        <strain evidence="2 3">P4T</strain>
    </source>
</reference>
<protein>
    <submittedName>
        <fullName evidence="2">Uncharacterized protein</fullName>
    </submittedName>
</protein>
<proteinExistence type="predicted"/>
<name>A0ABZ0IQ39_9BACT</name>
<organism evidence="2 3">
    <name type="scientific">Imperialibacter roseus</name>
    <dbReference type="NCBI Taxonomy" id="1324217"/>
    <lineage>
        <taxon>Bacteria</taxon>
        <taxon>Pseudomonadati</taxon>
        <taxon>Bacteroidota</taxon>
        <taxon>Cytophagia</taxon>
        <taxon>Cytophagales</taxon>
        <taxon>Flammeovirgaceae</taxon>
        <taxon>Imperialibacter</taxon>
    </lineage>
</organism>
<accession>A0ABZ0IQ39</accession>
<evidence type="ECO:0000256" key="1">
    <source>
        <dbReference type="SAM" id="MobiDB-lite"/>
    </source>
</evidence>
<feature type="compositionally biased region" description="Polar residues" evidence="1">
    <location>
        <begin position="1"/>
        <end position="12"/>
    </location>
</feature>
<dbReference type="RefSeq" id="WP_317489278.1">
    <property type="nucleotide sequence ID" value="NZ_CP136051.1"/>
</dbReference>
<dbReference type="Proteomes" id="UP001302349">
    <property type="component" value="Chromosome"/>
</dbReference>
<dbReference type="EMBL" id="CP136051">
    <property type="protein sequence ID" value="WOK06564.1"/>
    <property type="molecule type" value="Genomic_DNA"/>
</dbReference>
<feature type="region of interest" description="Disordered" evidence="1">
    <location>
        <begin position="1"/>
        <end position="74"/>
    </location>
</feature>
<keyword evidence="3" id="KW-1185">Reference proteome</keyword>
<gene>
    <name evidence="2" type="ORF">RT717_26165</name>
</gene>